<proteinExistence type="predicted"/>
<dbReference type="PANTHER" id="PTHR46791:SF13">
    <property type="entry name" value="CLR5 DOMAIN-CONTAINING PROTEIN"/>
    <property type="match status" value="1"/>
</dbReference>
<dbReference type="PANTHER" id="PTHR46791">
    <property type="entry name" value="EXPRESSED PROTEIN"/>
    <property type="match status" value="1"/>
</dbReference>
<evidence type="ECO:0000313" key="1">
    <source>
        <dbReference type="EMBL" id="KAK3579435.1"/>
    </source>
</evidence>
<organism evidence="1 2">
    <name type="scientific">Potamilus streckersoni</name>
    <dbReference type="NCBI Taxonomy" id="2493646"/>
    <lineage>
        <taxon>Eukaryota</taxon>
        <taxon>Metazoa</taxon>
        <taxon>Spiralia</taxon>
        <taxon>Lophotrochozoa</taxon>
        <taxon>Mollusca</taxon>
        <taxon>Bivalvia</taxon>
        <taxon>Autobranchia</taxon>
        <taxon>Heteroconchia</taxon>
        <taxon>Palaeoheterodonta</taxon>
        <taxon>Unionida</taxon>
        <taxon>Unionoidea</taxon>
        <taxon>Unionidae</taxon>
        <taxon>Ambleminae</taxon>
        <taxon>Lampsilini</taxon>
        <taxon>Potamilus</taxon>
    </lineage>
</organism>
<evidence type="ECO:0000313" key="2">
    <source>
        <dbReference type="Proteomes" id="UP001195483"/>
    </source>
</evidence>
<keyword evidence="2" id="KW-1185">Reference proteome</keyword>
<protein>
    <submittedName>
        <fullName evidence="1">Uncharacterized protein</fullName>
    </submittedName>
</protein>
<name>A0AAE0VJW8_9BIVA</name>
<accession>A0AAE0VJW8</accession>
<dbReference type="AlphaFoldDB" id="A0AAE0VJW8"/>
<dbReference type="EMBL" id="JAEAOA010001694">
    <property type="protein sequence ID" value="KAK3579435.1"/>
    <property type="molecule type" value="Genomic_DNA"/>
</dbReference>
<sequence>MKRCDGAMKRCYGGDGAMKRCDGAMAEMEGSGRVLGCRAMSRRLISRHGISIGRDAVLRLRVLDPEGVDTRTRHCLTKRVYFNKGPNYLVHVDGYDKLKRYGFGIHGALCG</sequence>
<reference evidence="1" key="2">
    <citation type="journal article" date="2021" name="Genome Biol. Evol.">
        <title>Developing a high-quality reference genome for a parasitic bivalve with doubly uniparental inheritance (Bivalvia: Unionida).</title>
        <authorList>
            <person name="Smith C.H."/>
        </authorList>
    </citation>
    <scope>NUCLEOTIDE SEQUENCE</scope>
    <source>
        <strain evidence="1">CHS0354</strain>
        <tissue evidence="1">Mantle</tissue>
    </source>
</reference>
<gene>
    <name evidence="1" type="ORF">CHS0354_028234</name>
</gene>
<dbReference type="Proteomes" id="UP001195483">
    <property type="component" value="Unassembled WGS sequence"/>
</dbReference>
<reference evidence="1" key="1">
    <citation type="journal article" date="2021" name="Genome Biol. Evol.">
        <title>A High-Quality Reference Genome for a Parasitic Bivalve with Doubly Uniparental Inheritance (Bivalvia: Unionida).</title>
        <authorList>
            <person name="Smith C.H."/>
        </authorList>
    </citation>
    <scope>NUCLEOTIDE SEQUENCE</scope>
    <source>
        <strain evidence="1">CHS0354</strain>
    </source>
</reference>
<reference evidence="1" key="3">
    <citation type="submission" date="2023-05" db="EMBL/GenBank/DDBJ databases">
        <authorList>
            <person name="Smith C.H."/>
        </authorList>
    </citation>
    <scope>NUCLEOTIDE SEQUENCE</scope>
    <source>
        <strain evidence="1">CHS0354</strain>
        <tissue evidence="1">Mantle</tissue>
    </source>
</reference>
<comment type="caution">
    <text evidence="1">The sequence shown here is derived from an EMBL/GenBank/DDBJ whole genome shotgun (WGS) entry which is preliminary data.</text>
</comment>